<comment type="PTM">
    <text evidence="15">Highly phosphorylated.</text>
</comment>
<sequence>MQSRKRVRRASVEDIYIKGCAQPGGYCPPDVKNKVEGNTWADWLLKVFGSVVYFGGLGIGTGRGTGGSTGYRPLGGVGGSRGPTASLRPNVPIDPVGIPEIVTVDPINPNTSSIVPLAEGLPEPGVIDTGSSIPGLAADNLDVITTLDPLSEVTGVGENPNVISSDVDSSPAIIDVQTLPPPAKKIIVDSAISDTLHSVQTHASHIDSNVNIFVDAQSFGSHIGNYEEIPLDTFNIREEFEIEDPGPSTSTPLSTKTINKAKQLYSKYIEQVPTRPADFATRTSQFEFDNPAFLEDVTIEFENDLAEMNQISASMSDVRILNRPTFSETSDRTVRISRLGQRTGMKTRSGLDIGQRVHFYYDMSQISNETIEMHTFGNYSHESTIVDELITSSFVNPFERPIDSLFPDTDLLDTLEENFANSHIIIPYLEDDQIYTVPSIPPGIGLKIYTDLSDTDLSVYHPTGTIPTSIFIPESPYIPLQPAEGALVDNNDYYLHPSHYKKKRKRSFL</sequence>
<keyword evidence="9 15" id="KW-1177">Microtubular inwards viral transport</keyword>
<dbReference type="GO" id="GO:0075732">
    <property type="term" value="P:viral penetration into host nucleus"/>
    <property type="evidence" value="ECO:0007669"/>
    <property type="project" value="UniProtKB-KW"/>
</dbReference>
<dbReference type="GO" id="GO:0046718">
    <property type="term" value="P:symbiont entry into host cell"/>
    <property type="evidence" value="ECO:0007669"/>
    <property type="project" value="UniProtKB-KW"/>
</dbReference>
<comment type="caution">
    <text evidence="15">Lacks conserved residue(s) required for the propagation of feature annotation.</text>
</comment>
<keyword evidence="11 15" id="KW-1176">Cytoplasmic inwards viral transport</keyword>
<proteinExistence type="inferred from homology"/>
<comment type="subcellular location">
    <subcellularLocation>
        <location evidence="15">Virion</location>
    </subcellularLocation>
    <subcellularLocation>
        <location evidence="15">Host nucleus</location>
    </subcellularLocation>
</comment>
<keyword evidence="6" id="KW-1040">Host Golgi apparatus</keyword>
<reference evidence="16" key="1">
    <citation type="journal article" date="2018" name="Nat. Med.">
        <title>Expanded skin virome in DOCK8-deficient patients.</title>
        <authorList>
            <consortium name="NISC Comparative Sequencing Program"/>
            <person name="Tirosh O."/>
            <person name="Conlan S."/>
            <person name="Deming C."/>
            <person name="Lee-Lin S.Q."/>
            <person name="Huang X."/>
            <person name="Su H.C."/>
            <person name="Freeman A.F."/>
            <person name="Segre J.A."/>
            <person name="Kong H.H."/>
        </authorList>
    </citation>
    <scope>NUCLEOTIDE SEQUENCE</scope>
    <source>
        <strain evidence="16">HPV-mSK_186</strain>
    </source>
</reference>
<evidence type="ECO:0000313" key="16">
    <source>
        <dbReference type="EMBL" id="AYA94423.1"/>
    </source>
</evidence>
<gene>
    <name evidence="15" type="primary">L2</name>
</gene>
<dbReference type="GO" id="GO:0003677">
    <property type="term" value="F:DNA binding"/>
    <property type="evidence" value="ECO:0007669"/>
    <property type="project" value="UniProtKB-UniRule"/>
</dbReference>
<evidence type="ECO:0000256" key="15">
    <source>
        <dbReference type="HAMAP-Rule" id="MF_04003"/>
    </source>
</evidence>
<dbReference type="GO" id="GO:0019028">
    <property type="term" value="C:viral capsid"/>
    <property type="evidence" value="ECO:0007669"/>
    <property type="project" value="UniProtKB-UniRule"/>
</dbReference>
<keyword evidence="4 15" id="KW-1048">Host nucleus</keyword>
<dbReference type="InterPro" id="IPR000784">
    <property type="entry name" value="Late_L2"/>
</dbReference>
<comment type="similarity">
    <text evidence="15">Belongs to the papillomaviridae L2 protein family.</text>
</comment>
<evidence type="ECO:0000256" key="10">
    <source>
        <dbReference type="ARBA" id="ARBA00023046"/>
    </source>
</evidence>
<dbReference type="GO" id="GO:0043657">
    <property type="term" value="C:host cell"/>
    <property type="evidence" value="ECO:0007669"/>
    <property type="project" value="GOC"/>
</dbReference>
<keyword evidence="5 15" id="KW-0945">Host-virus interaction</keyword>
<keyword evidence="12 15" id="KW-0238">DNA-binding</keyword>
<evidence type="ECO:0000256" key="5">
    <source>
        <dbReference type="ARBA" id="ARBA00022581"/>
    </source>
</evidence>
<keyword evidence="1 15" id="KW-1163">Viral penetration into host nucleus</keyword>
<dbReference type="GO" id="GO:0042025">
    <property type="term" value="C:host cell nucleus"/>
    <property type="evidence" value="ECO:0007669"/>
    <property type="project" value="UniProtKB-SubCell"/>
</dbReference>
<keyword evidence="14 15" id="KW-1160">Virus entry into host cell</keyword>
<keyword evidence="8 15" id="KW-0426">Late protein</keyword>
<evidence type="ECO:0000256" key="14">
    <source>
        <dbReference type="ARBA" id="ARBA00023296"/>
    </source>
</evidence>
<name>A0A385PMN7_9PAPI</name>
<dbReference type="EMBL" id="MH777328">
    <property type="protein sequence ID" value="AYA94423.1"/>
    <property type="molecule type" value="Genomic_DNA"/>
</dbReference>
<evidence type="ECO:0000256" key="12">
    <source>
        <dbReference type="ARBA" id="ARBA00023125"/>
    </source>
</evidence>
<keyword evidence="10" id="KW-1039">Host endosome</keyword>
<keyword evidence="3 15" id="KW-0167">Capsid protein</keyword>
<comment type="subunit">
    <text evidence="15">Interacts with major capsid protein L1. Interacts with E2; this interaction inhibits E2 transcriptional activity but not the DNA replication function E2. Interacts with host HSPA8; this interaction is required for L2 nuclear translocation. Interacts with host importins KPNB2 and KPNB3. Forms a complex with importin alpha2-beta1 heterodimers via interaction with the importin alpha2 adapter. Interacts with host DYNLT1; this interaction is essential for virus intracellular transport during entry. Interacts (via C-terminus) with host retromer subunits VPS35 AND VPS29.</text>
</comment>
<evidence type="ECO:0000256" key="1">
    <source>
        <dbReference type="ARBA" id="ARBA00022524"/>
    </source>
</evidence>
<comment type="function">
    <text evidence="15">Minor protein of the capsid that localizes along the inner surface of the virion, within the central cavities beneath the L1 pentamers. Plays a role in capsid stabilization through interaction with the major capsid protein L1. Once the virion enters the host cell, L2 escorts the genomic DNA into the nucleus by promoting escape from the endosomal compartments and traffic through the host Golgi network. Mechanistically, the C-terminus of L2 possesses a cell-penetrating peptide that protudes from the host endosome, interacts with host cytoplasmic retromer cargo and thereby mediates the capsid delivery to the host trans-Golgi network. Plays a role through its interaction with host dynein in the intracellular microtubule-dependent transport of viral capsid toward the nucleus. Mediates the viral genome import into the nucleus through binding to host importins. Once within the nucleus, L2 localizes viral genomes to host PML bodies in order to activate early gene expression for establishment of infection. Later on, promotes late gene expression by interacting with the viral E2 protein and by inhibiting its transcriptional activation functions. During virion assembly, encapsidates the genome by direct interaction with the viral DNA.</text>
</comment>
<keyword evidence="13" id="KW-1015">Disulfide bond</keyword>
<evidence type="ECO:0000256" key="7">
    <source>
        <dbReference type="ARBA" id="ARBA00022844"/>
    </source>
</evidence>
<evidence type="ECO:0000256" key="4">
    <source>
        <dbReference type="ARBA" id="ARBA00022562"/>
    </source>
</evidence>
<evidence type="ECO:0000256" key="2">
    <source>
        <dbReference type="ARBA" id="ARBA00022553"/>
    </source>
</evidence>
<evidence type="ECO:0000256" key="3">
    <source>
        <dbReference type="ARBA" id="ARBA00022561"/>
    </source>
</evidence>
<protein>
    <recommendedName>
        <fullName evidence="15">Minor capsid protein L2</fullName>
    </recommendedName>
</protein>
<dbReference type="Pfam" id="PF00513">
    <property type="entry name" value="Late_protein_L2"/>
    <property type="match status" value="1"/>
</dbReference>
<evidence type="ECO:0000256" key="8">
    <source>
        <dbReference type="ARBA" id="ARBA00022921"/>
    </source>
</evidence>
<accession>A0A385PMN7</accession>
<dbReference type="HAMAP" id="MF_04003">
    <property type="entry name" value="PPV_L2"/>
    <property type="match status" value="1"/>
</dbReference>
<keyword evidence="7 15" id="KW-0946">Virion</keyword>
<evidence type="ECO:0000256" key="9">
    <source>
        <dbReference type="ARBA" id="ARBA00022952"/>
    </source>
</evidence>
<organism evidence="16">
    <name type="scientific">Human papillomavirus</name>
    <dbReference type="NCBI Taxonomy" id="10566"/>
    <lineage>
        <taxon>Viruses</taxon>
        <taxon>Monodnaviria</taxon>
        <taxon>Shotokuvirae</taxon>
        <taxon>Cossaviricota</taxon>
        <taxon>Papovaviricetes</taxon>
        <taxon>Zurhausenvirales</taxon>
        <taxon>Papillomaviridae</taxon>
    </lineage>
</organism>
<dbReference type="GO" id="GO:0075521">
    <property type="term" value="P:microtubule-dependent intracellular transport of viral material towards nucleus"/>
    <property type="evidence" value="ECO:0007669"/>
    <property type="project" value="UniProtKB-UniRule"/>
</dbReference>
<evidence type="ECO:0000256" key="11">
    <source>
        <dbReference type="ARBA" id="ARBA00023120"/>
    </source>
</evidence>
<evidence type="ECO:0000256" key="13">
    <source>
        <dbReference type="ARBA" id="ARBA00023157"/>
    </source>
</evidence>
<dbReference type="GO" id="GO:0005198">
    <property type="term" value="F:structural molecule activity"/>
    <property type="evidence" value="ECO:0007669"/>
    <property type="project" value="UniProtKB-UniRule"/>
</dbReference>
<evidence type="ECO:0000256" key="6">
    <source>
        <dbReference type="ARBA" id="ARBA00022812"/>
    </source>
</evidence>
<keyword evidence="2 15" id="KW-0597">Phosphoprotein</keyword>